<dbReference type="Proteomes" id="UP001431776">
    <property type="component" value="Unassembled WGS sequence"/>
</dbReference>
<evidence type="ECO:0008006" key="4">
    <source>
        <dbReference type="Google" id="ProtNLM"/>
    </source>
</evidence>
<proteinExistence type="predicted"/>
<dbReference type="EMBL" id="JASCXX010000049">
    <property type="protein sequence ID" value="MDI6451714.1"/>
    <property type="molecule type" value="Genomic_DNA"/>
</dbReference>
<gene>
    <name evidence="2" type="ORF">QJ522_21820</name>
</gene>
<feature type="compositionally biased region" description="Basic residues" evidence="1">
    <location>
        <begin position="7"/>
        <end position="28"/>
    </location>
</feature>
<evidence type="ECO:0000256" key="1">
    <source>
        <dbReference type="SAM" id="MobiDB-lite"/>
    </source>
</evidence>
<protein>
    <recommendedName>
        <fullName evidence="4">50S ribosomal protein L32</fullName>
    </recommendedName>
</protein>
<keyword evidence="3" id="KW-1185">Reference proteome</keyword>
<reference evidence="2" key="1">
    <citation type="submission" date="2023-05" db="EMBL/GenBank/DDBJ databases">
        <title>Anaerotaeda fermentans gen. nov., sp. nov., a novel anaerobic planctomycete of the new family within the order Sedimentisphaerales isolated from Taman Peninsula, Russia.</title>
        <authorList>
            <person name="Khomyakova M.A."/>
            <person name="Merkel A.Y."/>
            <person name="Slobodkin A.I."/>
        </authorList>
    </citation>
    <scope>NUCLEOTIDE SEQUENCE</scope>
    <source>
        <strain evidence="2">M17dextr</strain>
    </source>
</reference>
<feature type="region of interest" description="Disordered" evidence="1">
    <location>
        <begin position="1"/>
        <end position="43"/>
    </location>
</feature>
<evidence type="ECO:0000313" key="3">
    <source>
        <dbReference type="Proteomes" id="UP001431776"/>
    </source>
</evidence>
<name>A0AAW6U6Y6_9BACT</name>
<dbReference type="RefSeq" id="WP_349247122.1">
    <property type="nucleotide sequence ID" value="NZ_JASCXX010000049.1"/>
</dbReference>
<accession>A0AAW6U6Y6</accession>
<sequence>MADKTSKTKTQRSSKGQRIHARRLKQAARKTDTSLPVPRVSGH</sequence>
<comment type="caution">
    <text evidence="2">The sequence shown here is derived from an EMBL/GenBank/DDBJ whole genome shotgun (WGS) entry which is preliminary data.</text>
</comment>
<dbReference type="AlphaFoldDB" id="A0AAW6U6Y6"/>
<organism evidence="2 3">
    <name type="scientific">Anaerobaca lacustris</name>
    <dbReference type="NCBI Taxonomy" id="3044600"/>
    <lineage>
        <taxon>Bacteria</taxon>
        <taxon>Pseudomonadati</taxon>
        <taxon>Planctomycetota</taxon>
        <taxon>Phycisphaerae</taxon>
        <taxon>Sedimentisphaerales</taxon>
        <taxon>Anaerobacaceae</taxon>
        <taxon>Anaerobaca</taxon>
    </lineage>
</organism>
<evidence type="ECO:0000313" key="2">
    <source>
        <dbReference type="EMBL" id="MDI6451714.1"/>
    </source>
</evidence>